<evidence type="ECO:0000313" key="2">
    <source>
        <dbReference type="EMBL" id="CAI7935146.1"/>
    </source>
</evidence>
<protein>
    <submittedName>
        <fullName evidence="2">Uncharacterized protein</fullName>
    </submittedName>
</protein>
<dbReference type="AlphaFoldDB" id="A0AA35QQ84"/>
<proteinExistence type="predicted"/>
<keyword evidence="3" id="KW-1185">Reference proteome</keyword>
<accession>A0AA35QQ84</accession>
<reference evidence="2" key="1">
    <citation type="submission" date="2022-12" db="EMBL/GenBank/DDBJ databases">
        <authorList>
            <person name="Alioto T."/>
            <person name="Alioto T."/>
            <person name="Gomez Garrido J."/>
        </authorList>
    </citation>
    <scope>NUCLEOTIDE SEQUENCE</scope>
</reference>
<comment type="caution">
    <text evidence="2">The sequence shown here is derived from an EMBL/GenBank/DDBJ whole genome shotgun (WGS) entry which is preliminary data.</text>
</comment>
<sequence>MGSVKTVSSRRGEGGDPLEIPGGGSLGTWGSAGHQKRPPTRGESYLGAPERSGVRSAVLRTDCYFHGVKPHSHCQRALAFSCGQLDLKQVPVSRNGKLDQEIVLIW</sequence>
<feature type="region of interest" description="Disordered" evidence="1">
    <location>
        <begin position="1"/>
        <end position="53"/>
    </location>
</feature>
<evidence type="ECO:0000256" key="1">
    <source>
        <dbReference type="SAM" id="MobiDB-lite"/>
    </source>
</evidence>
<name>A0AA35QQ84_9SAUR</name>
<evidence type="ECO:0000313" key="3">
    <source>
        <dbReference type="Proteomes" id="UP001178461"/>
    </source>
</evidence>
<gene>
    <name evidence="2" type="ORF">PODLI_1B009492</name>
</gene>
<dbReference type="Proteomes" id="UP001178461">
    <property type="component" value="Unassembled WGS sequence"/>
</dbReference>
<dbReference type="EMBL" id="CANTUW010000076">
    <property type="protein sequence ID" value="CAI7935146.1"/>
    <property type="molecule type" value="Genomic_DNA"/>
</dbReference>
<organism evidence="2 3">
    <name type="scientific">Podarcis lilfordi</name>
    <name type="common">Lilford's wall lizard</name>
    <dbReference type="NCBI Taxonomy" id="74358"/>
    <lineage>
        <taxon>Eukaryota</taxon>
        <taxon>Metazoa</taxon>
        <taxon>Chordata</taxon>
        <taxon>Craniata</taxon>
        <taxon>Vertebrata</taxon>
        <taxon>Euteleostomi</taxon>
        <taxon>Lepidosauria</taxon>
        <taxon>Squamata</taxon>
        <taxon>Bifurcata</taxon>
        <taxon>Unidentata</taxon>
        <taxon>Episquamata</taxon>
        <taxon>Laterata</taxon>
        <taxon>Lacertibaenia</taxon>
        <taxon>Lacertidae</taxon>
        <taxon>Podarcis</taxon>
    </lineage>
</organism>